<dbReference type="PANTHER" id="PTHR10009">
    <property type="entry name" value="PROTEIN YELLOW-RELATED"/>
    <property type="match status" value="1"/>
</dbReference>
<feature type="signal peptide" evidence="8">
    <location>
        <begin position="1"/>
        <end position="18"/>
    </location>
</feature>
<comment type="subcellular location">
    <subcellularLocation>
        <location evidence="2">Secreted</location>
    </subcellularLocation>
</comment>
<evidence type="ECO:0000256" key="2">
    <source>
        <dbReference type="ARBA" id="ARBA00004613"/>
    </source>
</evidence>
<evidence type="ECO:0000313" key="9">
    <source>
        <dbReference type="EMBL" id="CAG9838937.1"/>
    </source>
</evidence>
<evidence type="ECO:0000256" key="6">
    <source>
        <dbReference type="ARBA" id="ARBA00022729"/>
    </source>
</evidence>
<keyword evidence="5" id="KW-0964">Secreted</keyword>
<dbReference type="InterPro" id="IPR017996">
    <property type="entry name" value="MRJP/yellow-related"/>
</dbReference>
<evidence type="ECO:0000256" key="4">
    <source>
        <dbReference type="ARBA" id="ARBA00014360"/>
    </source>
</evidence>
<evidence type="ECO:0000256" key="5">
    <source>
        <dbReference type="ARBA" id="ARBA00022525"/>
    </source>
</evidence>
<evidence type="ECO:0000256" key="8">
    <source>
        <dbReference type="SAM" id="SignalP"/>
    </source>
</evidence>
<comment type="similarity">
    <text evidence="3">Belongs to the major royal jelly protein family.</text>
</comment>
<dbReference type="PANTHER" id="PTHR10009:SF14">
    <property type="entry name" value="PROTEIN YELLOW"/>
    <property type="match status" value="1"/>
</dbReference>
<dbReference type="Gene3D" id="2.120.10.30">
    <property type="entry name" value="TolB, C-terminal domain"/>
    <property type="match status" value="1"/>
</dbReference>
<evidence type="ECO:0000256" key="7">
    <source>
        <dbReference type="ARBA" id="ARBA00023180"/>
    </source>
</evidence>
<dbReference type="PRINTS" id="PR01366">
    <property type="entry name" value="ROYALJELLY"/>
</dbReference>
<accession>A0A9N9TAY2</accession>
<dbReference type="InterPro" id="IPR011042">
    <property type="entry name" value="6-blade_b-propeller_TolB-like"/>
</dbReference>
<keyword evidence="7" id="KW-0325">Glycoprotein</keyword>
<gene>
    <name evidence="9" type="ORF">DIABBA_LOCUS11749</name>
</gene>
<evidence type="ECO:0000256" key="1">
    <source>
        <dbReference type="ARBA" id="ARBA00002855"/>
    </source>
</evidence>
<evidence type="ECO:0000256" key="3">
    <source>
        <dbReference type="ARBA" id="ARBA00009127"/>
    </source>
</evidence>
<evidence type="ECO:0000313" key="10">
    <source>
        <dbReference type="Proteomes" id="UP001153709"/>
    </source>
</evidence>
<dbReference type="OrthoDB" id="7776143at2759"/>
<sequence>MFGNICLTLLIFVEVAVCVQKLQEHFQWNILDYEFPTEAIRRNALLTGRFKPENNLPVGIEIWQDKLFVSVPRWKEGIPATLNYVPLNSPVKNPRLIPYPDFPSNELGNCEKGLSTVYRIKADECDRLWVLDTGTFGIGNTTQNPCPYAINIFDLKTNRRIRRYEFRPEDINSNTFIANIAVELGATCDDAHAYFSDELGYGLIVYSLKDNKSWRFSHSYFLPDPLRGDFTINNLNFQWGEEGVFGLSLTPVQPDGYRLLYFSPLASHREFVVSTKTLQNSSKVDDSWKEFYPLNERGPDSHTTSRVMDENGISFSI</sequence>
<dbReference type="Pfam" id="PF03022">
    <property type="entry name" value="MRJP"/>
    <property type="match status" value="1"/>
</dbReference>
<feature type="chain" id="PRO_5040118388" description="Protein yellow" evidence="8">
    <location>
        <begin position="19"/>
        <end position="317"/>
    </location>
</feature>
<proteinExistence type="inferred from homology"/>
<dbReference type="GO" id="GO:0005576">
    <property type="term" value="C:extracellular region"/>
    <property type="evidence" value="ECO:0007669"/>
    <property type="project" value="UniProtKB-SubCell"/>
</dbReference>
<organism evidence="9 10">
    <name type="scientific">Diabrotica balteata</name>
    <name type="common">Banded cucumber beetle</name>
    <dbReference type="NCBI Taxonomy" id="107213"/>
    <lineage>
        <taxon>Eukaryota</taxon>
        <taxon>Metazoa</taxon>
        <taxon>Ecdysozoa</taxon>
        <taxon>Arthropoda</taxon>
        <taxon>Hexapoda</taxon>
        <taxon>Insecta</taxon>
        <taxon>Pterygota</taxon>
        <taxon>Neoptera</taxon>
        <taxon>Endopterygota</taxon>
        <taxon>Coleoptera</taxon>
        <taxon>Polyphaga</taxon>
        <taxon>Cucujiformia</taxon>
        <taxon>Chrysomeloidea</taxon>
        <taxon>Chrysomelidae</taxon>
        <taxon>Galerucinae</taxon>
        <taxon>Diabroticina</taxon>
        <taxon>Diabroticites</taxon>
        <taxon>Diabrotica</taxon>
    </lineage>
</organism>
<protein>
    <recommendedName>
        <fullName evidence="4">Protein yellow</fullName>
    </recommendedName>
</protein>
<dbReference type="Proteomes" id="UP001153709">
    <property type="component" value="Chromosome 8"/>
</dbReference>
<comment type="function">
    <text evidence="1">Controls the pigmentation pattern of the adult cuticle and larval mouth parts.</text>
</comment>
<reference evidence="9" key="1">
    <citation type="submission" date="2022-01" db="EMBL/GenBank/DDBJ databases">
        <authorList>
            <person name="King R."/>
        </authorList>
    </citation>
    <scope>NUCLEOTIDE SEQUENCE</scope>
</reference>
<name>A0A9N9TAY2_DIABA</name>
<dbReference type="AlphaFoldDB" id="A0A9N9TAY2"/>
<keyword evidence="10" id="KW-1185">Reference proteome</keyword>
<dbReference type="EMBL" id="OU898283">
    <property type="protein sequence ID" value="CAG9838937.1"/>
    <property type="molecule type" value="Genomic_DNA"/>
</dbReference>
<keyword evidence="6 8" id="KW-0732">Signal</keyword>